<gene>
    <name evidence="4" type="ORF">AVDCRST_MAG67-2385</name>
</gene>
<evidence type="ECO:0000256" key="1">
    <source>
        <dbReference type="ARBA" id="ARBA00022630"/>
    </source>
</evidence>
<dbReference type="InterPro" id="IPR009075">
    <property type="entry name" value="AcylCo_DH/oxidase_C"/>
</dbReference>
<dbReference type="SUPFAM" id="SSF47203">
    <property type="entry name" value="Acyl-CoA dehydrogenase C-terminal domain-like"/>
    <property type="match status" value="1"/>
</dbReference>
<dbReference type="EMBL" id="CADCVQ010000094">
    <property type="protein sequence ID" value="CAA9505453.1"/>
    <property type="molecule type" value="Genomic_DNA"/>
</dbReference>
<dbReference type="PANTHER" id="PTHR48083:SF13">
    <property type="entry name" value="ACYL-COA DEHYDROGENASE FAMILY MEMBER 11"/>
    <property type="match status" value="1"/>
</dbReference>
<dbReference type="GO" id="GO:0003995">
    <property type="term" value="F:acyl-CoA dehydrogenase activity"/>
    <property type="evidence" value="ECO:0007669"/>
    <property type="project" value="TreeGrafter"/>
</dbReference>
<dbReference type="GO" id="GO:0033539">
    <property type="term" value="P:fatty acid beta-oxidation using acyl-CoA dehydrogenase"/>
    <property type="evidence" value="ECO:0007669"/>
    <property type="project" value="TreeGrafter"/>
</dbReference>
<dbReference type="Pfam" id="PF00441">
    <property type="entry name" value="Acyl-CoA_dh_1"/>
    <property type="match status" value="1"/>
</dbReference>
<keyword evidence="2" id="KW-0560">Oxidoreductase</keyword>
<dbReference type="InterPro" id="IPR050741">
    <property type="entry name" value="Acyl-CoA_dehydrogenase"/>
</dbReference>
<protein>
    <submittedName>
        <fullName evidence="4">Acyl-CoA dehydrogenase</fullName>
    </submittedName>
</protein>
<organism evidence="4">
    <name type="scientific">uncultured Solirubrobacteraceae bacterium</name>
    <dbReference type="NCBI Taxonomy" id="1162706"/>
    <lineage>
        <taxon>Bacteria</taxon>
        <taxon>Bacillati</taxon>
        <taxon>Actinomycetota</taxon>
        <taxon>Thermoleophilia</taxon>
        <taxon>Solirubrobacterales</taxon>
        <taxon>Solirubrobacteraceae</taxon>
        <taxon>environmental samples</taxon>
    </lineage>
</organism>
<dbReference type="InterPro" id="IPR036250">
    <property type="entry name" value="AcylCo_DH-like_C"/>
</dbReference>
<sequence length="122" mass="14094">MTWDFCTERDFQQQLDWMAQFVREEIWPLATLELDRIRLDRALRPLQEQVRARGLWAAQLQAARLMTLHAAWKIDTEGAAAARTDVSMIKFHGAQVLHDVIDRARQIHGALGTRPTCRVSND</sequence>
<dbReference type="PANTHER" id="PTHR48083">
    <property type="entry name" value="MEDIUM-CHAIN SPECIFIC ACYL-COA DEHYDROGENASE, MITOCHONDRIAL-RELATED"/>
    <property type="match status" value="1"/>
</dbReference>
<accession>A0A6J4SUA8</accession>
<dbReference type="GO" id="GO:0005737">
    <property type="term" value="C:cytoplasm"/>
    <property type="evidence" value="ECO:0007669"/>
    <property type="project" value="TreeGrafter"/>
</dbReference>
<feature type="domain" description="Acyl-CoA dehydrogenase/oxidase C-terminal" evidence="3">
    <location>
        <begin position="56"/>
        <end position="116"/>
    </location>
</feature>
<evidence type="ECO:0000313" key="4">
    <source>
        <dbReference type="EMBL" id="CAA9505453.1"/>
    </source>
</evidence>
<proteinExistence type="predicted"/>
<dbReference type="Gene3D" id="1.20.140.10">
    <property type="entry name" value="Butyryl-CoA Dehydrogenase, subunit A, domain 3"/>
    <property type="match status" value="1"/>
</dbReference>
<keyword evidence="1" id="KW-0285">Flavoprotein</keyword>
<evidence type="ECO:0000256" key="2">
    <source>
        <dbReference type="ARBA" id="ARBA00023002"/>
    </source>
</evidence>
<name>A0A6J4SUA8_9ACTN</name>
<reference evidence="4" key="1">
    <citation type="submission" date="2020-02" db="EMBL/GenBank/DDBJ databases">
        <authorList>
            <person name="Meier V. D."/>
        </authorList>
    </citation>
    <scope>NUCLEOTIDE SEQUENCE</scope>
    <source>
        <strain evidence="4">AVDCRST_MAG67</strain>
    </source>
</reference>
<evidence type="ECO:0000259" key="3">
    <source>
        <dbReference type="Pfam" id="PF00441"/>
    </source>
</evidence>
<dbReference type="AlphaFoldDB" id="A0A6J4SUA8"/>